<keyword evidence="5" id="KW-1185">Reference proteome</keyword>
<name>A0ABS0GQG7_9ACTN</name>
<proteinExistence type="predicted"/>
<evidence type="ECO:0000313" key="4">
    <source>
        <dbReference type="EMBL" id="MBF9128452.1"/>
    </source>
</evidence>
<dbReference type="SUPFAM" id="SSF88713">
    <property type="entry name" value="Glycoside hydrolase/deacetylase"/>
    <property type="match status" value="1"/>
</dbReference>
<organism evidence="4 5">
    <name type="scientific">Plantactinospora alkalitolerans</name>
    <dbReference type="NCBI Taxonomy" id="2789879"/>
    <lineage>
        <taxon>Bacteria</taxon>
        <taxon>Bacillati</taxon>
        <taxon>Actinomycetota</taxon>
        <taxon>Actinomycetes</taxon>
        <taxon>Micromonosporales</taxon>
        <taxon>Micromonosporaceae</taxon>
        <taxon>Plantactinospora</taxon>
    </lineage>
</organism>
<gene>
    <name evidence="4" type="ORF">I0C86_05535</name>
</gene>
<dbReference type="Pfam" id="PF01522">
    <property type="entry name" value="Polysacc_deac_1"/>
    <property type="match status" value="1"/>
</dbReference>
<dbReference type="Proteomes" id="UP000638560">
    <property type="component" value="Unassembled WGS sequence"/>
</dbReference>
<dbReference type="PANTHER" id="PTHR10587">
    <property type="entry name" value="GLYCOSYL TRANSFERASE-RELATED"/>
    <property type="match status" value="1"/>
</dbReference>
<dbReference type="InterPro" id="IPR011330">
    <property type="entry name" value="Glyco_hydro/deAcase_b/a-brl"/>
</dbReference>
<protein>
    <submittedName>
        <fullName evidence="4">Polysaccharide deacetylase family protein</fullName>
    </submittedName>
</protein>
<dbReference type="InterPro" id="IPR002509">
    <property type="entry name" value="NODB_dom"/>
</dbReference>
<feature type="chain" id="PRO_5045682303" evidence="2">
    <location>
        <begin position="24"/>
        <end position="268"/>
    </location>
</feature>
<evidence type="ECO:0000313" key="5">
    <source>
        <dbReference type="Proteomes" id="UP000638560"/>
    </source>
</evidence>
<reference evidence="4 5" key="1">
    <citation type="submission" date="2020-11" db="EMBL/GenBank/DDBJ databases">
        <title>A novel isolate from a Black sea contaminated sediment with potential to produce alkanes: Plantactinospora alkalitolerans sp. nov.</title>
        <authorList>
            <person name="Carro L."/>
            <person name="Veyisoglu A."/>
            <person name="Guven K."/>
            <person name="Schumann P."/>
            <person name="Klenk H.-P."/>
            <person name="Sahin N."/>
        </authorList>
    </citation>
    <scope>NUCLEOTIDE SEQUENCE [LARGE SCALE GENOMIC DNA]</scope>
    <source>
        <strain evidence="4 5">S1510</strain>
    </source>
</reference>
<dbReference type="PROSITE" id="PS51677">
    <property type="entry name" value="NODB"/>
    <property type="match status" value="1"/>
</dbReference>
<comment type="caution">
    <text evidence="4">The sequence shown here is derived from an EMBL/GenBank/DDBJ whole genome shotgun (WGS) entry which is preliminary data.</text>
</comment>
<dbReference type="RefSeq" id="WP_196200103.1">
    <property type="nucleotide sequence ID" value="NZ_JADPUN010000076.1"/>
</dbReference>
<dbReference type="Gene3D" id="3.20.20.370">
    <property type="entry name" value="Glycoside hydrolase/deacetylase"/>
    <property type="match status" value="1"/>
</dbReference>
<dbReference type="InterPro" id="IPR050248">
    <property type="entry name" value="Polysacc_deacetylase_ArnD"/>
</dbReference>
<accession>A0ABS0GQG7</accession>
<dbReference type="PROSITE" id="PS51257">
    <property type="entry name" value="PROKAR_LIPOPROTEIN"/>
    <property type="match status" value="1"/>
</dbReference>
<keyword evidence="2" id="KW-0732">Signal</keyword>
<evidence type="ECO:0000256" key="2">
    <source>
        <dbReference type="SAM" id="SignalP"/>
    </source>
</evidence>
<feature type="region of interest" description="Disordered" evidence="1">
    <location>
        <begin position="27"/>
        <end position="69"/>
    </location>
</feature>
<evidence type="ECO:0000256" key="1">
    <source>
        <dbReference type="SAM" id="MobiDB-lite"/>
    </source>
</evidence>
<sequence>MTPRAALAAGLALLVLLSGGCAADEPPPRKVLDYPPIPVESTASPSTTPTPPPTGKPAKKPGARGTVGPLNTVRLTGVRAVALTFDDGPHPEWTPKVLDHLRRAKVRATFCVVGVKVRKYPAIMARIVREGHTVCNHSWNHDIQLGKKTNAQIREDLLRTNREIRRAVPGVRIPHYRQPGGKWTPGIVAVVRDMGMTPLHWDVDPSDWDDASTPEIKKRIAQQARPGSIVLMHDGGGDRSRTVGACPQILTYLRQKFGIVRLRSSNLG</sequence>
<feature type="domain" description="NodB homology" evidence="3">
    <location>
        <begin position="79"/>
        <end position="262"/>
    </location>
</feature>
<dbReference type="EMBL" id="JADPUN010000076">
    <property type="protein sequence ID" value="MBF9128452.1"/>
    <property type="molecule type" value="Genomic_DNA"/>
</dbReference>
<evidence type="ECO:0000259" key="3">
    <source>
        <dbReference type="PROSITE" id="PS51677"/>
    </source>
</evidence>
<dbReference type="CDD" id="cd10917">
    <property type="entry name" value="CE4_NodB_like_6s_7s"/>
    <property type="match status" value="1"/>
</dbReference>
<feature type="signal peptide" evidence="2">
    <location>
        <begin position="1"/>
        <end position="23"/>
    </location>
</feature>